<dbReference type="OrthoDB" id="428234at2759"/>
<evidence type="ECO:0000313" key="2">
    <source>
        <dbReference type="EMBL" id="CEM05383.1"/>
    </source>
</evidence>
<reference evidence="2 3" key="1">
    <citation type="submission" date="2014-11" db="EMBL/GenBank/DDBJ databases">
        <authorList>
            <person name="Zhu J."/>
            <person name="Qi W."/>
            <person name="Song R."/>
        </authorList>
    </citation>
    <scope>NUCLEOTIDE SEQUENCE [LARGE SCALE GENOMIC DNA]</scope>
</reference>
<keyword evidence="3" id="KW-1185">Reference proteome</keyword>
<gene>
    <name evidence="2" type="ORF">Vbra_14239</name>
</gene>
<dbReference type="InterPro" id="IPR046345">
    <property type="entry name" value="TraB_PrgY-like"/>
</dbReference>
<dbReference type="Proteomes" id="UP000041254">
    <property type="component" value="Unassembled WGS sequence"/>
</dbReference>
<name>A0A0G4F1M8_VITBC</name>
<dbReference type="OMA" id="LELCKYR"/>
<dbReference type="InParanoid" id="A0A0G4F1M8"/>
<keyword evidence="1" id="KW-1133">Transmembrane helix</keyword>
<protein>
    <submittedName>
        <fullName evidence="2">Uncharacterized protein</fullName>
    </submittedName>
</protein>
<evidence type="ECO:0000256" key="1">
    <source>
        <dbReference type="SAM" id="Phobius"/>
    </source>
</evidence>
<accession>A0A0G4F1M8</accession>
<evidence type="ECO:0000313" key="3">
    <source>
        <dbReference type="Proteomes" id="UP000041254"/>
    </source>
</evidence>
<dbReference type="EMBL" id="CDMY01000357">
    <property type="protein sequence ID" value="CEM05383.1"/>
    <property type="molecule type" value="Genomic_DNA"/>
</dbReference>
<dbReference type="VEuPathDB" id="CryptoDB:Vbra_14239"/>
<keyword evidence="1" id="KW-0472">Membrane</keyword>
<feature type="transmembrane region" description="Helical" evidence="1">
    <location>
        <begin position="260"/>
        <end position="283"/>
    </location>
</feature>
<proteinExistence type="predicted"/>
<dbReference type="AlphaFoldDB" id="A0A0G4F1M8"/>
<dbReference type="PANTHER" id="PTHR21530">
    <property type="entry name" value="PHEROMONE SHUTDOWN PROTEIN"/>
    <property type="match status" value="1"/>
</dbReference>
<organism evidence="2 3">
    <name type="scientific">Vitrella brassicaformis (strain CCMP3155)</name>
    <dbReference type="NCBI Taxonomy" id="1169540"/>
    <lineage>
        <taxon>Eukaryota</taxon>
        <taxon>Sar</taxon>
        <taxon>Alveolata</taxon>
        <taxon>Colpodellida</taxon>
        <taxon>Vitrellaceae</taxon>
        <taxon>Vitrella</taxon>
    </lineage>
</organism>
<sequence>MPHAPADVRNRGYLEAKEAPATTGQFLWTGTRDDHVITVDVHGTRVHLYGLMHQRMEGAASAQDAAEYLRQVKPQQVFLELCKYRYVEIINAILQNKELPVPHRLRVFRAIHGGTMVREFHASVIAAKEIGASLFLVDRTQQAVKNRCLFTMWDNESGRSFMNYMPLSLVNRRVITYQELHDLVSTLTPRIIHALFQERNLYMAHQILTQIDKEARDVVVVCGLMQLRGLAWLLKHNHTLDSRGLAILAASPPPQGPAFLFFRFFLPYLGVGVLLVGVSWVLTNRLVGPNAGRLTDIRRARNA</sequence>
<keyword evidence="1" id="KW-0812">Transmembrane</keyword>
<dbReference type="PANTHER" id="PTHR21530:SF7">
    <property type="entry name" value="TRAB DOMAIN-CONTAINING PROTEIN"/>
    <property type="match status" value="1"/>
</dbReference>